<proteinExistence type="predicted"/>
<dbReference type="RefSeq" id="WP_201675335.1">
    <property type="nucleotide sequence ID" value="NZ_JAEQNE010000003.1"/>
</dbReference>
<feature type="compositionally biased region" description="Polar residues" evidence="1">
    <location>
        <begin position="14"/>
        <end position="33"/>
    </location>
</feature>
<evidence type="ECO:0000256" key="1">
    <source>
        <dbReference type="SAM" id="MobiDB-lite"/>
    </source>
</evidence>
<name>A0A936Z1Q7_9BURK</name>
<evidence type="ECO:0000313" key="2">
    <source>
        <dbReference type="EMBL" id="MBL0392727.1"/>
    </source>
</evidence>
<dbReference type="AlphaFoldDB" id="A0A936Z1Q7"/>
<feature type="compositionally biased region" description="Basic and acidic residues" evidence="1">
    <location>
        <begin position="68"/>
        <end position="86"/>
    </location>
</feature>
<dbReference type="Proteomes" id="UP000599109">
    <property type="component" value="Unassembled WGS sequence"/>
</dbReference>
<feature type="compositionally biased region" description="Basic and acidic residues" evidence="1">
    <location>
        <begin position="51"/>
        <end position="61"/>
    </location>
</feature>
<dbReference type="EMBL" id="JAEQNE010000003">
    <property type="protein sequence ID" value="MBL0392727.1"/>
    <property type="molecule type" value="Genomic_DNA"/>
</dbReference>
<comment type="caution">
    <text evidence="2">The sequence shown here is derived from an EMBL/GenBank/DDBJ whole genome shotgun (WGS) entry which is preliminary data.</text>
</comment>
<gene>
    <name evidence="2" type="ORF">JJ685_16420</name>
</gene>
<protein>
    <submittedName>
        <fullName evidence="2">Uncharacterized protein</fullName>
    </submittedName>
</protein>
<keyword evidence="3" id="KW-1185">Reference proteome</keyword>
<feature type="region of interest" description="Disordered" evidence="1">
    <location>
        <begin position="1"/>
        <end position="86"/>
    </location>
</feature>
<accession>A0A936Z1Q7</accession>
<sequence>MNRKERHEVPAPTGGNTVTAQGETSQPKAQTPNEVDESSHSQAADNPGARRKGEIAHDDAMKGLQDTTKGKELDATYQRVRKEGSR</sequence>
<evidence type="ECO:0000313" key="3">
    <source>
        <dbReference type="Proteomes" id="UP000599109"/>
    </source>
</evidence>
<reference evidence="2 3" key="1">
    <citation type="journal article" date="2017" name="Int. J. Syst. Evol. Microbiol.">
        <title>Ramlibacter monticola sp. nov., isolated from forest soil.</title>
        <authorList>
            <person name="Chaudhary D.K."/>
            <person name="Kim J."/>
        </authorList>
    </citation>
    <scope>NUCLEOTIDE SEQUENCE [LARGE SCALE GENOMIC DNA]</scope>
    <source>
        <strain evidence="2 3">KACC 19175</strain>
    </source>
</reference>
<organism evidence="2 3">
    <name type="scientific">Ramlibacter monticola</name>
    <dbReference type="NCBI Taxonomy" id="1926872"/>
    <lineage>
        <taxon>Bacteria</taxon>
        <taxon>Pseudomonadati</taxon>
        <taxon>Pseudomonadota</taxon>
        <taxon>Betaproteobacteria</taxon>
        <taxon>Burkholderiales</taxon>
        <taxon>Comamonadaceae</taxon>
        <taxon>Ramlibacter</taxon>
    </lineage>
</organism>